<comment type="cofactor">
    <cofactor evidence="4">
        <name>Zn(2+)</name>
        <dbReference type="ChEBI" id="CHEBI:29105"/>
    </cofactor>
</comment>
<gene>
    <name evidence="6" type="ORF">WMO62_09160</name>
</gene>
<evidence type="ECO:0000256" key="4">
    <source>
        <dbReference type="RuleBase" id="RU361277"/>
    </source>
</evidence>
<dbReference type="Pfam" id="PF08240">
    <property type="entry name" value="ADH_N"/>
    <property type="match status" value="1"/>
</dbReference>
<feature type="domain" description="Enoyl reductase (ER)" evidence="5">
    <location>
        <begin position="10"/>
        <end position="339"/>
    </location>
</feature>
<dbReference type="SUPFAM" id="SSF50129">
    <property type="entry name" value="GroES-like"/>
    <property type="match status" value="1"/>
</dbReference>
<dbReference type="InterPro" id="IPR020843">
    <property type="entry name" value="ER"/>
</dbReference>
<sequence length="341" mass="37150">MRAGFIEEPGKAYFKEVPEPQIEKSTDVKIKVVVTGICGSEVHAYHGKHAWRVPPLVSGHEFAGIVVEVGSDVTSVKVGDRVTAEPQYGCGDCPQCRIGKYNICKNKKILGATYWSGSFGEYVVVPEKTVVHLSDDVSFEEGALIEPIAVGMHAVRERDVSIGQNILIIGAGTIGLGVYLSAKICNPSKIIVADVVDYNLEMARELGCEYTINSMKENLEAEVKKLTNGEGVDITFLAFGNAPVVESASKCTKEGGVISEIAVIPNGTGCPYNMIQVKQQSLIGSNMYVRKDYEVVVENMAKGRIDSKKMVSKIYPIEEFTAAMEMADKRTEPVVKVMLKF</sequence>
<dbReference type="RefSeq" id="WP_118627532.1">
    <property type="nucleotide sequence ID" value="NZ_JBBMFC010000014.1"/>
</dbReference>
<reference evidence="6 7" key="1">
    <citation type="submission" date="2024-03" db="EMBL/GenBank/DDBJ databases">
        <title>Human intestinal bacterial collection.</title>
        <authorList>
            <person name="Pauvert C."/>
            <person name="Hitch T.C.A."/>
            <person name="Clavel T."/>
        </authorList>
    </citation>
    <scope>NUCLEOTIDE SEQUENCE [LARGE SCALE GENOMIC DNA]</scope>
    <source>
        <strain evidence="6 7">CLA-AA-H78B</strain>
    </source>
</reference>
<dbReference type="PANTHER" id="PTHR43401:SF2">
    <property type="entry name" value="L-THREONINE 3-DEHYDROGENASE"/>
    <property type="match status" value="1"/>
</dbReference>
<accession>A0ABV1I1D9</accession>
<dbReference type="Proteomes" id="UP001470288">
    <property type="component" value="Unassembled WGS sequence"/>
</dbReference>
<protein>
    <submittedName>
        <fullName evidence="6">Alcohol dehydrogenase catalytic domain-containing protein</fullName>
    </submittedName>
</protein>
<dbReference type="SMART" id="SM00829">
    <property type="entry name" value="PKS_ER"/>
    <property type="match status" value="1"/>
</dbReference>
<dbReference type="Gene3D" id="3.40.50.720">
    <property type="entry name" value="NAD(P)-binding Rossmann-like Domain"/>
    <property type="match status" value="1"/>
</dbReference>
<proteinExistence type="inferred from homology"/>
<evidence type="ECO:0000256" key="3">
    <source>
        <dbReference type="ARBA" id="ARBA00023002"/>
    </source>
</evidence>
<keyword evidence="1 4" id="KW-0479">Metal-binding</keyword>
<evidence type="ECO:0000256" key="1">
    <source>
        <dbReference type="ARBA" id="ARBA00022723"/>
    </source>
</evidence>
<evidence type="ECO:0000313" key="7">
    <source>
        <dbReference type="Proteomes" id="UP001470288"/>
    </source>
</evidence>
<keyword evidence="2 4" id="KW-0862">Zinc</keyword>
<dbReference type="InterPro" id="IPR013149">
    <property type="entry name" value="ADH-like_C"/>
</dbReference>
<dbReference type="InterPro" id="IPR050129">
    <property type="entry name" value="Zn_alcohol_dh"/>
</dbReference>
<dbReference type="Gene3D" id="3.90.180.10">
    <property type="entry name" value="Medium-chain alcohol dehydrogenases, catalytic domain"/>
    <property type="match status" value="1"/>
</dbReference>
<comment type="similarity">
    <text evidence="4">Belongs to the zinc-containing alcohol dehydrogenase family.</text>
</comment>
<dbReference type="EMBL" id="JBBMFC010000014">
    <property type="protein sequence ID" value="MEQ2579004.1"/>
    <property type="molecule type" value="Genomic_DNA"/>
</dbReference>
<organism evidence="6 7">
    <name type="scientific">Hominiventricola aquisgranensis</name>
    <dbReference type="NCBI Taxonomy" id="3133164"/>
    <lineage>
        <taxon>Bacteria</taxon>
        <taxon>Bacillati</taxon>
        <taxon>Bacillota</taxon>
        <taxon>Clostridia</taxon>
        <taxon>Lachnospirales</taxon>
        <taxon>Lachnospiraceae</taxon>
        <taxon>Hominiventricola</taxon>
    </lineage>
</organism>
<evidence type="ECO:0000259" key="5">
    <source>
        <dbReference type="SMART" id="SM00829"/>
    </source>
</evidence>
<comment type="caution">
    <text evidence="6">The sequence shown here is derived from an EMBL/GenBank/DDBJ whole genome shotgun (WGS) entry which is preliminary data.</text>
</comment>
<dbReference type="InterPro" id="IPR011032">
    <property type="entry name" value="GroES-like_sf"/>
</dbReference>
<dbReference type="SUPFAM" id="SSF51735">
    <property type="entry name" value="NAD(P)-binding Rossmann-fold domains"/>
    <property type="match status" value="1"/>
</dbReference>
<dbReference type="PANTHER" id="PTHR43401">
    <property type="entry name" value="L-THREONINE 3-DEHYDROGENASE"/>
    <property type="match status" value="1"/>
</dbReference>
<dbReference type="Pfam" id="PF00107">
    <property type="entry name" value="ADH_zinc_N"/>
    <property type="match status" value="1"/>
</dbReference>
<name>A0ABV1I1D9_9FIRM</name>
<keyword evidence="7" id="KW-1185">Reference proteome</keyword>
<dbReference type="InterPro" id="IPR036291">
    <property type="entry name" value="NAD(P)-bd_dom_sf"/>
</dbReference>
<dbReference type="InterPro" id="IPR002328">
    <property type="entry name" value="ADH_Zn_CS"/>
</dbReference>
<evidence type="ECO:0000256" key="2">
    <source>
        <dbReference type="ARBA" id="ARBA00022833"/>
    </source>
</evidence>
<dbReference type="InterPro" id="IPR013154">
    <property type="entry name" value="ADH-like_N"/>
</dbReference>
<keyword evidence="3" id="KW-0560">Oxidoreductase</keyword>
<dbReference type="PROSITE" id="PS00059">
    <property type="entry name" value="ADH_ZINC"/>
    <property type="match status" value="1"/>
</dbReference>
<evidence type="ECO:0000313" key="6">
    <source>
        <dbReference type="EMBL" id="MEQ2579004.1"/>
    </source>
</evidence>